<evidence type="ECO:0000259" key="1">
    <source>
        <dbReference type="SMART" id="SM00421"/>
    </source>
</evidence>
<dbReference type="SMART" id="SM00421">
    <property type="entry name" value="HTH_LUXR"/>
    <property type="match status" value="1"/>
</dbReference>
<name>A0A1I6LNF5_9RHOB</name>
<reference evidence="2 3" key="1">
    <citation type="submission" date="2016-10" db="EMBL/GenBank/DDBJ databases">
        <authorList>
            <person name="de Groot N.N."/>
        </authorList>
    </citation>
    <scope>NUCLEOTIDE SEQUENCE [LARGE SCALE GENOMIC DNA]</scope>
    <source>
        <strain evidence="2 3">DSM 29433</strain>
    </source>
</reference>
<dbReference type="GO" id="GO:0003677">
    <property type="term" value="F:DNA binding"/>
    <property type="evidence" value="ECO:0007669"/>
    <property type="project" value="UniProtKB-KW"/>
</dbReference>
<evidence type="ECO:0000313" key="2">
    <source>
        <dbReference type="EMBL" id="SFS04971.1"/>
    </source>
</evidence>
<evidence type="ECO:0000313" key="3">
    <source>
        <dbReference type="Proteomes" id="UP000198926"/>
    </source>
</evidence>
<protein>
    <submittedName>
        <fullName evidence="2">DNA-binding transcriptional regulator, CsgD family</fullName>
    </submittedName>
</protein>
<dbReference type="InterPro" id="IPR016032">
    <property type="entry name" value="Sig_transdc_resp-reg_C-effctor"/>
</dbReference>
<dbReference type="SUPFAM" id="SSF53474">
    <property type="entry name" value="alpha/beta-Hydrolases"/>
    <property type="match status" value="1"/>
</dbReference>
<feature type="domain" description="HTH luxR-type" evidence="1">
    <location>
        <begin position="204"/>
        <end position="261"/>
    </location>
</feature>
<dbReference type="InterPro" id="IPR029058">
    <property type="entry name" value="AB_hydrolase_fold"/>
</dbReference>
<dbReference type="EMBL" id="FOZM01000001">
    <property type="protein sequence ID" value="SFS04971.1"/>
    <property type="molecule type" value="Genomic_DNA"/>
</dbReference>
<organism evidence="2 3">
    <name type="scientific">Yoonia litorea</name>
    <dbReference type="NCBI Taxonomy" id="1123755"/>
    <lineage>
        <taxon>Bacteria</taxon>
        <taxon>Pseudomonadati</taxon>
        <taxon>Pseudomonadota</taxon>
        <taxon>Alphaproteobacteria</taxon>
        <taxon>Rhodobacterales</taxon>
        <taxon>Paracoccaceae</taxon>
        <taxon>Yoonia</taxon>
    </lineage>
</organism>
<keyword evidence="2" id="KW-0238">DNA-binding</keyword>
<dbReference type="AlphaFoldDB" id="A0A1I6LNF5"/>
<accession>A0A1I6LNF5</accession>
<keyword evidence="3" id="KW-1185">Reference proteome</keyword>
<dbReference type="Gene3D" id="1.10.10.10">
    <property type="entry name" value="Winged helix-like DNA-binding domain superfamily/Winged helix DNA-binding domain"/>
    <property type="match status" value="1"/>
</dbReference>
<gene>
    <name evidence="2" type="ORF">SAMN05444714_0733</name>
</gene>
<dbReference type="GO" id="GO:0006355">
    <property type="term" value="P:regulation of DNA-templated transcription"/>
    <property type="evidence" value="ECO:0007669"/>
    <property type="project" value="InterPro"/>
</dbReference>
<dbReference type="Gene3D" id="3.40.50.1820">
    <property type="entry name" value="alpha/beta hydrolase"/>
    <property type="match status" value="1"/>
</dbReference>
<sequence>MLLSQIVFIFDLNAKGLEPKLAGKTTNRSELSSIEELEALIDMAHRDPQRAAAKLESTSKTTMTAGRFGEEVTFSEWQTSGRIEHFIHNRAEACLLVSPTGRISRLNASAQVKLAVEAGQQIEELNLTLPEGESFAVLVKAVSSAPWSERRFQTGRAQIGGNAQTTSFVIAALPGDGSDLQSGVLILLSLREGVSERYDRIYREHGLSPSEVKVVEQFIAGMSLSEIAERRGRSLATVRKQFYTICEKFGVASQAELLRAILTDSSLVEDMRPMLDLSEHPDRVEANILRPGGRVVEVVIAGDRQGIPIIVCPSTVLRTFPASAEHAFKQAGIQVISVMAPGFGKTSPECPGEDDLRVAADDILAVMDQLGLSQAKLLVTNFGMHAALHFARFAQGRLDGIIGASINLPKSIAAKRKSKNRVLAGLQDRLQSKGVISEVAFRTTARALLATRPETALRMTYKGHQKAILRFQSAEIMPETTEAFQSIFAQGLDAGTRAFSRAHLDWEQLVNEQPANITILTGLDSDLYDAAAMRAFADRHPDKVALLDVSKHDFATPFDTVDMIIELMKTNRHRD</sequence>
<dbReference type="SUPFAM" id="SSF46894">
    <property type="entry name" value="C-terminal effector domain of the bipartite response regulators"/>
    <property type="match status" value="1"/>
</dbReference>
<dbReference type="InterPro" id="IPR000792">
    <property type="entry name" value="Tscrpt_reg_LuxR_C"/>
</dbReference>
<dbReference type="STRING" id="1123755.SAMN05444714_0733"/>
<dbReference type="RefSeq" id="WP_090204078.1">
    <property type="nucleotide sequence ID" value="NZ_FOZM01000001.1"/>
</dbReference>
<dbReference type="Proteomes" id="UP000198926">
    <property type="component" value="Unassembled WGS sequence"/>
</dbReference>
<dbReference type="InterPro" id="IPR036388">
    <property type="entry name" value="WH-like_DNA-bd_sf"/>
</dbReference>
<proteinExistence type="predicted"/>
<dbReference type="OrthoDB" id="8107794at2"/>